<keyword evidence="2" id="KW-1185">Reference proteome</keyword>
<accession>A0ACB9IE49</accession>
<reference evidence="1 2" key="2">
    <citation type="journal article" date="2022" name="Mol. Ecol. Resour.">
        <title>The genomes of chicory, endive, great burdock and yacon provide insights into Asteraceae paleo-polyploidization history and plant inulin production.</title>
        <authorList>
            <person name="Fan W."/>
            <person name="Wang S."/>
            <person name="Wang H."/>
            <person name="Wang A."/>
            <person name="Jiang F."/>
            <person name="Liu H."/>
            <person name="Zhao H."/>
            <person name="Xu D."/>
            <person name="Zhang Y."/>
        </authorList>
    </citation>
    <scope>NUCLEOTIDE SEQUENCE [LARGE SCALE GENOMIC DNA]</scope>
    <source>
        <strain evidence="2">cv. Yunnan</strain>
        <tissue evidence="1">Leaves</tissue>
    </source>
</reference>
<proteinExistence type="predicted"/>
<gene>
    <name evidence="1" type="ORF">L1987_21836</name>
</gene>
<dbReference type="Proteomes" id="UP001056120">
    <property type="component" value="Linkage Group LG08"/>
</dbReference>
<sequence length="149" mass="17138">MLKKKKKKKQQQINRLNYFYEDEVIIKVFIFFVAVVLWRIDCVNLVSRFVISSDHRDAWTLRAVDPNSGTVALLKVAERFWKLQKKKAGNHEEQLSFAIGTQENMDIKLITNGLRFLGGGGSDYAAFEQHIVVCATNISFRNYEVPVSP</sequence>
<comment type="caution">
    <text evidence="1">The sequence shown here is derived from an EMBL/GenBank/DDBJ whole genome shotgun (WGS) entry which is preliminary data.</text>
</comment>
<organism evidence="1 2">
    <name type="scientific">Smallanthus sonchifolius</name>
    <dbReference type="NCBI Taxonomy" id="185202"/>
    <lineage>
        <taxon>Eukaryota</taxon>
        <taxon>Viridiplantae</taxon>
        <taxon>Streptophyta</taxon>
        <taxon>Embryophyta</taxon>
        <taxon>Tracheophyta</taxon>
        <taxon>Spermatophyta</taxon>
        <taxon>Magnoliopsida</taxon>
        <taxon>eudicotyledons</taxon>
        <taxon>Gunneridae</taxon>
        <taxon>Pentapetalae</taxon>
        <taxon>asterids</taxon>
        <taxon>campanulids</taxon>
        <taxon>Asterales</taxon>
        <taxon>Asteraceae</taxon>
        <taxon>Asteroideae</taxon>
        <taxon>Heliantheae alliance</taxon>
        <taxon>Millerieae</taxon>
        <taxon>Smallanthus</taxon>
    </lineage>
</organism>
<dbReference type="EMBL" id="CM042025">
    <property type="protein sequence ID" value="KAI3805948.1"/>
    <property type="molecule type" value="Genomic_DNA"/>
</dbReference>
<reference evidence="2" key="1">
    <citation type="journal article" date="2022" name="Mol. Ecol. Resour.">
        <title>The genomes of chicory, endive, great burdock and yacon provide insights into Asteraceae palaeo-polyploidization history and plant inulin production.</title>
        <authorList>
            <person name="Fan W."/>
            <person name="Wang S."/>
            <person name="Wang H."/>
            <person name="Wang A."/>
            <person name="Jiang F."/>
            <person name="Liu H."/>
            <person name="Zhao H."/>
            <person name="Xu D."/>
            <person name="Zhang Y."/>
        </authorList>
    </citation>
    <scope>NUCLEOTIDE SEQUENCE [LARGE SCALE GENOMIC DNA]</scope>
    <source>
        <strain evidence="2">cv. Yunnan</strain>
    </source>
</reference>
<protein>
    <submittedName>
        <fullName evidence="1">Uncharacterized protein</fullName>
    </submittedName>
</protein>
<evidence type="ECO:0000313" key="1">
    <source>
        <dbReference type="EMBL" id="KAI3805948.1"/>
    </source>
</evidence>
<evidence type="ECO:0000313" key="2">
    <source>
        <dbReference type="Proteomes" id="UP001056120"/>
    </source>
</evidence>
<name>A0ACB9IE49_9ASTR</name>